<dbReference type="GO" id="GO:0016251">
    <property type="term" value="F:RNA polymerase II general transcription initiation factor activity"/>
    <property type="evidence" value="ECO:0007669"/>
    <property type="project" value="TreeGrafter"/>
</dbReference>
<evidence type="ECO:0000256" key="2">
    <source>
        <dbReference type="ARBA" id="ARBA00009788"/>
    </source>
</evidence>
<feature type="domain" description="TAFII28-like protein" evidence="8">
    <location>
        <begin position="209"/>
        <end position="292"/>
    </location>
</feature>
<dbReference type="WBParaSite" id="TREG1_88830.1">
    <property type="protein sequence ID" value="TREG1_88830.1"/>
    <property type="gene ID" value="TREG1_88830"/>
</dbReference>
<feature type="compositionally biased region" description="Polar residues" evidence="7">
    <location>
        <begin position="16"/>
        <end position="25"/>
    </location>
</feature>
<evidence type="ECO:0000256" key="1">
    <source>
        <dbReference type="ARBA" id="ARBA00004123"/>
    </source>
</evidence>
<dbReference type="FunFam" id="1.10.20.10:FF:000061">
    <property type="entry name" value="TFIID subunit"/>
    <property type="match status" value="1"/>
</dbReference>
<evidence type="ECO:0000313" key="10">
    <source>
        <dbReference type="WBParaSite" id="TREG1_88830.1"/>
    </source>
</evidence>
<comment type="subcellular location">
    <subcellularLocation>
        <location evidence="1">Nucleus</location>
    </subcellularLocation>
</comment>
<keyword evidence="5" id="KW-0539">Nucleus</keyword>
<dbReference type="PANTHER" id="PTHR13218">
    <property type="entry name" value="TRANSCRIPTION INITIATION FACTOR TFIID SUBUNIT 11-RELATED"/>
    <property type="match status" value="1"/>
</dbReference>
<keyword evidence="3" id="KW-0805">Transcription regulation</keyword>
<accession>A0AA85KIV0</accession>
<dbReference type="GO" id="GO:0005669">
    <property type="term" value="C:transcription factor TFIID complex"/>
    <property type="evidence" value="ECO:0007669"/>
    <property type="project" value="InterPro"/>
</dbReference>
<dbReference type="PANTHER" id="PTHR13218:SF8">
    <property type="entry name" value="TRANSCRIPTION INITIATION FACTOR TFIID SUBUNIT 11"/>
    <property type="match status" value="1"/>
</dbReference>
<dbReference type="InterPro" id="IPR045127">
    <property type="entry name" value="TAF11-like"/>
</dbReference>
<reference evidence="10" key="2">
    <citation type="submission" date="2023-11" db="UniProtKB">
        <authorList>
            <consortium name="WormBaseParasite"/>
        </authorList>
    </citation>
    <scope>IDENTIFICATION</scope>
</reference>
<dbReference type="Pfam" id="PF04719">
    <property type="entry name" value="TAFII28"/>
    <property type="match status" value="1"/>
</dbReference>
<dbReference type="Proteomes" id="UP000050795">
    <property type="component" value="Unassembled WGS sequence"/>
</dbReference>
<evidence type="ECO:0000256" key="5">
    <source>
        <dbReference type="ARBA" id="ARBA00023242"/>
    </source>
</evidence>
<feature type="region of interest" description="Disordered" evidence="7">
    <location>
        <begin position="140"/>
        <end position="179"/>
    </location>
</feature>
<dbReference type="GO" id="GO:0051123">
    <property type="term" value="P:RNA polymerase II preinitiation complex assembly"/>
    <property type="evidence" value="ECO:0007669"/>
    <property type="project" value="InterPro"/>
</dbReference>
<organism evidence="9 10">
    <name type="scientific">Trichobilharzia regenti</name>
    <name type="common">Nasal bird schistosome</name>
    <dbReference type="NCBI Taxonomy" id="157069"/>
    <lineage>
        <taxon>Eukaryota</taxon>
        <taxon>Metazoa</taxon>
        <taxon>Spiralia</taxon>
        <taxon>Lophotrochozoa</taxon>
        <taxon>Platyhelminthes</taxon>
        <taxon>Trematoda</taxon>
        <taxon>Digenea</taxon>
        <taxon>Strigeidida</taxon>
        <taxon>Schistosomatoidea</taxon>
        <taxon>Schistosomatidae</taxon>
        <taxon>Trichobilharzia</taxon>
    </lineage>
</organism>
<evidence type="ECO:0000256" key="6">
    <source>
        <dbReference type="ARBA" id="ARBA00072882"/>
    </source>
</evidence>
<feature type="compositionally biased region" description="Acidic residues" evidence="7">
    <location>
        <begin position="141"/>
        <end position="171"/>
    </location>
</feature>
<feature type="region of interest" description="Disordered" evidence="7">
    <location>
        <begin position="1"/>
        <end position="25"/>
    </location>
</feature>
<evidence type="ECO:0000313" key="9">
    <source>
        <dbReference type="Proteomes" id="UP000050795"/>
    </source>
</evidence>
<name>A0AA85KIV0_TRIRE</name>
<dbReference type="GO" id="GO:0046982">
    <property type="term" value="F:protein heterodimerization activity"/>
    <property type="evidence" value="ECO:0007669"/>
    <property type="project" value="InterPro"/>
</dbReference>
<evidence type="ECO:0000256" key="3">
    <source>
        <dbReference type="ARBA" id="ARBA00023015"/>
    </source>
</evidence>
<evidence type="ECO:0000256" key="4">
    <source>
        <dbReference type="ARBA" id="ARBA00023163"/>
    </source>
</evidence>
<keyword evidence="4" id="KW-0804">Transcription</keyword>
<dbReference type="SUPFAM" id="SSF47113">
    <property type="entry name" value="Histone-fold"/>
    <property type="match status" value="1"/>
</dbReference>
<feature type="region of interest" description="Disordered" evidence="7">
    <location>
        <begin position="46"/>
        <end position="86"/>
    </location>
</feature>
<dbReference type="AlphaFoldDB" id="A0AA85KIV0"/>
<evidence type="ECO:0000259" key="8">
    <source>
        <dbReference type="Pfam" id="PF04719"/>
    </source>
</evidence>
<keyword evidence="9" id="KW-1185">Reference proteome</keyword>
<dbReference type="InterPro" id="IPR009072">
    <property type="entry name" value="Histone-fold"/>
</dbReference>
<protein>
    <recommendedName>
        <fullName evidence="6">Transcription initiation factor TFIID subunit 11</fullName>
    </recommendedName>
</protein>
<evidence type="ECO:0000256" key="7">
    <source>
        <dbReference type="SAM" id="MobiDB-lite"/>
    </source>
</evidence>
<dbReference type="CDD" id="cd08048">
    <property type="entry name" value="HFD_TAF11"/>
    <property type="match status" value="1"/>
</dbReference>
<sequence length="310" mass="33848">MDPTADMNDGNKESLSENSDLSQDANVLSTTIITTTTTVTTITAVENNQPTDTDTTVDQPFKKPKLTTEVDLDSPRSKPGTPSLSSIVPVITDSAVASSSSLSSEAVISYVDPLATECQETVASVIGIDDPTSTVLLVTEGAEEEREDDEEEEEDIDDEDEEEDEEDEDDNTTVLGDADSESVVSEIISPVLQQDKEARKIEDRKLLALLAHFDEEQLNRFETFRRATFAKAAVRRLVQSVTSSSVSQNVVIAMAGLTKVFIGELVEEALSYKERLGESGPLKPKHIREAYRVLSEEGRCCTETPENPLL</sequence>
<reference evidence="9" key="1">
    <citation type="submission" date="2022-06" db="EMBL/GenBank/DDBJ databases">
        <authorList>
            <person name="Berger JAMES D."/>
            <person name="Berger JAMES D."/>
        </authorList>
    </citation>
    <scope>NUCLEOTIDE SEQUENCE [LARGE SCALE GENOMIC DNA]</scope>
</reference>
<dbReference type="Gene3D" id="1.10.20.10">
    <property type="entry name" value="Histone, subunit A"/>
    <property type="match status" value="1"/>
</dbReference>
<dbReference type="InterPro" id="IPR006809">
    <property type="entry name" value="TAFII28_dom"/>
</dbReference>
<comment type="similarity">
    <text evidence="2">Belongs to the TAF11 family.</text>
</comment>
<proteinExistence type="inferred from homology"/>